<dbReference type="AlphaFoldDB" id="A0A3R8TBE0"/>
<keyword evidence="2" id="KW-0479">Metal-binding</keyword>
<dbReference type="InterPro" id="IPR023214">
    <property type="entry name" value="HAD_sf"/>
</dbReference>
<dbReference type="Proteomes" id="UP000274117">
    <property type="component" value="Unassembled WGS sequence"/>
</dbReference>
<evidence type="ECO:0000256" key="1">
    <source>
        <dbReference type="ARBA" id="ARBA00001946"/>
    </source>
</evidence>
<dbReference type="EMBL" id="RSDO01000002">
    <property type="protein sequence ID" value="RRR55113.1"/>
    <property type="molecule type" value="Genomic_DNA"/>
</dbReference>
<organism evidence="5 6">
    <name type="scientific">Streptococcus suis</name>
    <dbReference type="NCBI Taxonomy" id="1307"/>
    <lineage>
        <taxon>Bacteria</taxon>
        <taxon>Bacillati</taxon>
        <taxon>Bacillota</taxon>
        <taxon>Bacilli</taxon>
        <taxon>Lactobacillales</taxon>
        <taxon>Streptococcaceae</taxon>
        <taxon>Streptococcus</taxon>
    </lineage>
</organism>
<protein>
    <submittedName>
        <fullName evidence="5">HAD family hydrolase</fullName>
    </submittedName>
</protein>
<dbReference type="SFLD" id="SFLDS00003">
    <property type="entry name" value="Haloacid_Dehalogenase"/>
    <property type="match status" value="1"/>
</dbReference>
<evidence type="ECO:0000313" key="6">
    <source>
        <dbReference type="Proteomes" id="UP000274117"/>
    </source>
</evidence>
<dbReference type="GO" id="GO:0046872">
    <property type="term" value="F:metal ion binding"/>
    <property type="evidence" value="ECO:0007669"/>
    <property type="project" value="UniProtKB-KW"/>
</dbReference>
<proteinExistence type="predicted"/>
<accession>A0A3R8TBE0</accession>
<reference evidence="5 6" key="1">
    <citation type="submission" date="2018-11" db="EMBL/GenBank/DDBJ databases">
        <authorList>
            <person name="Stevens M.J."/>
            <person name="Cernela N."/>
            <person name="Spoerry Serrano N."/>
            <person name="Schmitt S."/>
            <person name="Schrenzel J."/>
            <person name="Stephan R."/>
        </authorList>
    </citation>
    <scope>NUCLEOTIDE SEQUENCE [LARGE SCALE GENOMIC DNA]</scope>
    <source>
        <strain evidence="5 6">PP422</strain>
    </source>
</reference>
<evidence type="ECO:0000256" key="2">
    <source>
        <dbReference type="ARBA" id="ARBA00022723"/>
    </source>
</evidence>
<dbReference type="SFLD" id="SFLDG01129">
    <property type="entry name" value="C1.5:_HAD__Beta-PGM__Phosphata"/>
    <property type="match status" value="1"/>
</dbReference>
<dbReference type="GO" id="GO:0044281">
    <property type="term" value="P:small molecule metabolic process"/>
    <property type="evidence" value="ECO:0007669"/>
    <property type="project" value="UniProtKB-ARBA"/>
</dbReference>
<evidence type="ECO:0000256" key="3">
    <source>
        <dbReference type="ARBA" id="ARBA00022801"/>
    </source>
</evidence>
<evidence type="ECO:0000313" key="5">
    <source>
        <dbReference type="EMBL" id="RRR55113.1"/>
    </source>
</evidence>
<dbReference type="GO" id="GO:0016791">
    <property type="term" value="F:phosphatase activity"/>
    <property type="evidence" value="ECO:0007669"/>
    <property type="project" value="TreeGrafter"/>
</dbReference>
<name>A0A3R8TBE0_STRSU</name>
<comment type="caution">
    <text evidence="5">The sequence shown here is derived from an EMBL/GenBank/DDBJ whole genome shotgun (WGS) entry which is preliminary data.</text>
</comment>
<dbReference type="SUPFAM" id="SSF56784">
    <property type="entry name" value="HAD-like"/>
    <property type="match status" value="1"/>
</dbReference>
<dbReference type="PANTHER" id="PTHR46470">
    <property type="entry name" value="N-ACYLNEURAMINATE-9-PHOSPHATASE"/>
    <property type="match status" value="1"/>
</dbReference>
<dbReference type="InterPro" id="IPR036412">
    <property type="entry name" value="HAD-like_sf"/>
</dbReference>
<dbReference type="Pfam" id="PF00702">
    <property type="entry name" value="Hydrolase"/>
    <property type="match status" value="1"/>
</dbReference>
<gene>
    <name evidence="5" type="ORF">EI998_01070</name>
</gene>
<comment type="cofactor">
    <cofactor evidence="1">
        <name>Mg(2+)</name>
        <dbReference type="ChEBI" id="CHEBI:18420"/>
    </cofactor>
</comment>
<dbReference type="Gene3D" id="3.40.50.1000">
    <property type="entry name" value="HAD superfamily/HAD-like"/>
    <property type="match status" value="1"/>
</dbReference>
<dbReference type="InterPro" id="IPR006439">
    <property type="entry name" value="HAD-SF_hydro_IA"/>
</dbReference>
<sequence>MKRYKNYIFDFYGTLVDILTDENKLELWEKLAEIYHSFGCTYGARQLRSSFQEKSSESELDLIRISPYENVEIDLEKVFIQLLTDEKYRRPTKNEPADLKTFGQMVASIFRVLSREKLTTYANTLSTLAYLKDKGNCLYILSNAQRVFTQAEIEITGCAEYIESIYISSDYRIKKPEPEFLQGVLNENQLDPAETVLIGNDLTTDIAIAQELGIDAILLNTFPYSPEEIQAYRDLGWKFEVIEDISELVY</sequence>
<reference evidence="5 6" key="2">
    <citation type="submission" date="2018-12" db="EMBL/GenBank/DDBJ databases">
        <title>Whole-genome sequences of fifteen clinical Streptococcus suis strains isolated from pigs between 2006 and 2018.</title>
        <authorList>
            <person name="Stevens M.J.A."/>
            <person name="Cernela N."/>
            <person name="Spoerry Serrano N."/>
            <person name="Schmitt S."/>
            <person name="Schrenzel J."/>
            <person name="Stephan R."/>
        </authorList>
    </citation>
    <scope>NUCLEOTIDE SEQUENCE [LARGE SCALE GENOMIC DNA]</scope>
    <source>
        <strain evidence="5 6">PP422</strain>
    </source>
</reference>
<keyword evidence="3 5" id="KW-0378">Hydrolase</keyword>
<dbReference type="PANTHER" id="PTHR46470:SF2">
    <property type="entry name" value="GLYCERALDEHYDE 3-PHOSPHATE PHOSPHATASE"/>
    <property type="match status" value="1"/>
</dbReference>
<dbReference type="InterPro" id="IPR051400">
    <property type="entry name" value="HAD-like_hydrolase"/>
</dbReference>
<dbReference type="PRINTS" id="PR00413">
    <property type="entry name" value="HADHALOGNASE"/>
</dbReference>
<evidence type="ECO:0000256" key="4">
    <source>
        <dbReference type="ARBA" id="ARBA00022842"/>
    </source>
</evidence>
<keyword evidence="4" id="KW-0460">Magnesium</keyword>